<organism evidence="1 2">
    <name type="scientific">Sphaerodactylus townsendi</name>
    <dbReference type="NCBI Taxonomy" id="933632"/>
    <lineage>
        <taxon>Eukaryota</taxon>
        <taxon>Metazoa</taxon>
        <taxon>Chordata</taxon>
        <taxon>Craniata</taxon>
        <taxon>Vertebrata</taxon>
        <taxon>Euteleostomi</taxon>
        <taxon>Lepidosauria</taxon>
        <taxon>Squamata</taxon>
        <taxon>Bifurcata</taxon>
        <taxon>Gekkota</taxon>
        <taxon>Sphaerodactylidae</taxon>
        <taxon>Sphaerodactylus</taxon>
    </lineage>
</organism>
<proteinExistence type="predicted"/>
<reference evidence="1" key="1">
    <citation type="submission" date="2021-08" db="EMBL/GenBank/DDBJ databases">
        <title>The first chromosome-level gecko genome reveals the dynamic sex chromosomes of Neotropical dwarf geckos (Sphaerodactylidae: Sphaerodactylus).</title>
        <authorList>
            <person name="Pinto B.J."/>
            <person name="Keating S.E."/>
            <person name="Gamble T."/>
        </authorList>
    </citation>
    <scope>NUCLEOTIDE SEQUENCE</scope>
    <source>
        <strain evidence="1">TG3544</strain>
    </source>
</reference>
<dbReference type="EMBL" id="CM037629">
    <property type="protein sequence ID" value="KAH7990261.1"/>
    <property type="molecule type" value="Genomic_DNA"/>
</dbReference>
<comment type="caution">
    <text evidence="1">The sequence shown here is derived from an EMBL/GenBank/DDBJ whole genome shotgun (WGS) entry which is preliminary data.</text>
</comment>
<sequence>MIGDGSRKSLDRIPSCIKRKGQEDDRNVLRRTSPTLNSSELGRSHPEGSSYTLRKGTVSREKGRSEKGSVSHLPPALKTGPTPGPRPKPERERGAPTGLWRPPYSKPYGKELFFSTPPAPRFPARTLGAVRGPERGAFAGARIWGFRSGVEAPVSAQAIVDASGCGSGPAAQLASAGARSCSASPGGGNTRRSHPGKGRGGSGEDPPPPGKVPLSGHEGVSSPLSPPDRAARRLGTR</sequence>
<evidence type="ECO:0000313" key="1">
    <source>
        <dbReference type="EMBL" id="KAH7990261.1"/>
    </source>
</evidence>
<name>A0ACB8ECG5_9SAUR</name>
<dbReference type="Proteomes" id="UP000827872">
    <property type="component" value="Linkage Group LG16"/>
</dbReference>
<keyword evidence="2" id="KW-1185">Reference proteome</keyword>
<gene>
    <name evidence="1" type="ORF">K3G42_004929</name>
</gene>
<protein>
    <submittedName>
        <fullName evidence="1">Uncharacterized protein</fullName>
    </submittedName>
</protein>
<accession>A0ACB8ECG5</accession>
<evidence type="ECO:0000313" key="2">
    <source>
        <dbReference type="Proteomes" id="UP000827872"/>
    </source>
</evidence>